<dbReference type="InterPro" id="IPR029063">
    <property type="entry name" value="SAM-dependent_MTases_sf"/>
</dbReference>
<proteinExistence type="predicted"/>
<dbReference type="PANTHER" id="PTHR43861:SF1">
    <property type="entry name" value="TRANS-ACONITATE 2-METHYLTRANSFERASE"/>
    <property type="match status" value="1"/>
</dbReference>
<evidence type="ECO:0000313" key="2">
    <source>
        <dbReference type="Proteomes" id="UP000694941"/>
    </source>
</evidence>
<protein>
    <submittedName>
        <fullName evidence="3 4">Juvenile hormone acid O-methyltransferase-like</fullName>
    </submittedName>
</protein>
<evidence type="ECO:0000313" key="6">
    <source>
        <dbReference type="RefSeq" id="XP_022252599.1"/>
    </source>
</evidence>
<organism evidence="2 4">
    <name type="scientific">Limulus polyphemus</name>
    <name type="common">Atlantic horseshoe crab</name>
    <dbReference type="NCBI Taxonomy" id="6850"/>
    <lineage>
        <taxon>Eukaryota</taxon>
        <taxon>Metazoa</taxon>
        <taxon>Ecdysozoa</taxon>
        <taxon>Arthropoda</taxon>
        <taxon>Chelicerata</taxon>
        <taxon>Merostomata</taxon>
        <taxon>Xiphosura</taxon>
        <taxon>Limulidae</taxon>
        <taxon>Limulus</taxon>
    </lineage>
</organism>
<evidence type="ECO:0000313" key="3">
    <source>
        <dbReference type="RefSeq" id="XP_013784443.2"/>
    </source>
</evidence>
<feature type="domain" description="Methyltransferase type 11" evidence="1">
    <location>
        <begin position="40"/>
        <end position="138"/>
    </location>
</feature>
<dbReference type="RefSeq" id="XP_013784443.2">
    <property type="nucleotide sequence ID" value="XM_013928989.2"/>
</dbReference>
<accession>A0ABM1T9P1</accession>
<dbReference type="Pfam" id="PF08241">
    <property type="entry name" value="Methyltransf_11"/>
    <property type="match status" value="1"/>
</dbReference>
<evidence type="ECO:0000313" key="5">
    <source>
        <dbReference type="RefSeq" id="XP_022252598.1"/>
    </source>
</evidence>
<dbReference type="PANTHER" id="PTHR43861">
    <property type="entry name" value="TRANS-ACONITATE 2-METHYLTRANSFERASE-RELATED"/>
    <property type="match status" value="1"/>
</dbReference>
<dbReference type="RefSeq" id="XP_022252597.1">
    <property type="nucleotide sequence ID" value="XM_022396889.1"/>
</dbReference>
<evidence type="ECO:0000313" key="4">
    <source>
        <dbReference type="RefSeq" id="XP_022252597.1"/>
    </source>
</evidence>
<dbReference type="SUPFAM" id="SSF53335">
    <property type="entry name" value="S-adenosyl-L-methionine-dependent methyltransferases"/>
    <property type="match status" value="1"/>
</dbReference>
<dbReference type="Gene3D" id="3.40.50.150">
    <property type="entry name" value="Vaccinia Virus protein VP39"/>
    <property type="match status" value="1"/>
</dbReference>
<dbReference type="RefSeq" id="XP_022252599.1">
    <property type="nucleotide sequence ID" value="XM_022396891.1"/>
</dbReference>
<keyword evidence="2" id="KW-1185">Reference proteome</keyword>
<dbReference type="CDD" id="cd02440">
    <property type="entry name" value="AdoMet_MTases"/>
    <property type="match status" value="1"/>
</dbReference>
<evidence type="ECO:0000259" key="1">
    <source>
        <dbReference type="Pfam" id="PF08241"/>
    </source>
</evidence>
<reference evidence="3 4" key="1">
    <citation type="submission" date="2025-05" db="UniProtKB">
        <authorList>
            <consortium name="RefSeq"/>
        </authorList>
    </citation>
    <scope>IDENTIFICATION</scope>
    <source>
        <tissue evidence="3 4">Muscle</tissue>
    </source>
</reference>
<dbReference type="RefSeq" id="XP_022252598.1">
    <property type="nucleotide sequence ID" value="XM_022396890.1"/>
</dbReference>
<sequence>MNPLATQFLSRRPQTNLDWINSKLAFHKARMTWSNEENILDFGCGPGNITRDILLPHCINLKKLIGVDIQPAFVEYANKAFNHENIEYREINLMERIPTEWEGTFHKIFSIFALHCIRDTSQLLKVFHRLLKPGGYFLALGVCTEEVLSSFKEISKLPQWMEYIQNVEDFFWVVYDCKNPCSTSKKLADASGFDTDFFALTPSTQVFSSKSHYIQFCESIMPEAIIKRIPSEKLEHFWEDWCEIVQKHRVTFRPDGTISREIIMLEMCLKSKN</sequence>
<dbReference type="Proteomes" id="UP000694941">
    <property type="component" value="Unplaced"/>
</dbReference>
<gene>
    <name evidence="3 4 5 6" type="primary">LOC106468555</name>
</gene>
<dbReference type="GeneID" id="106468555"/>
<name>A0ABM1T9P1_LIMPO</name>
<dbReference type="InterPro" id="IPR013216">
    <property type="entry name" value="Methyltransf_11"/>
</dbReference>